<dbReference type="InterPro" id="IPR036388">
    <property type="entry name" value="WH-like_DNA-bd_sf"/>
</dbReference>
<accession>A0A073J7A8</accession>
<protein>
    <submittedName>
        <fullName evidence="4">IclR family transcriptional regulator</fullName>
    </submittedName>
</protein>
<dbReference type="Pfam" id="PF01614">
    <property type="entry name" value="IclR_C"/>
    <property type="match status" value="1"/>
</dbReference>
<dbReference type="PANTHER" id="PTHR30136:SF33">
    <property type="entry name" value="TRANSCRIPTIONAL REGULATORY PROTEIN"/>
    <property type="match status" value="1"/>
</dbReference>
<dbReference type="InterPro" id="IPR036390">
    <property type="entry name" value="WH_DNA-bd_sf"/>
</dbReference>
<evidence type="ECO:0000256" key="2">
    <source>
        <dbReference type="ARBA" id="ARBA00023125"/>
    </source>
</evidence>
<organism evidence="4 5">
    <name type="scientific">Pseudosulfitobacter pseudonitzschiae</name>
    <dbReference type="NCBI Taxonomy" id="1402135"/>
    <lineage>
        <taxon>Bacteria</taxon>
        <taxon>Pseudomonadati</taxon>
        <taxon>Pseudomonadota</taxon>
        <taxon>Alphaproteobacteria</taxon>
        <taxon>Rhodobacterales</taxon>
        <taxon>Roseobacteraceae</taxon>
        <taxon>Pseudosulfitobacter</taxon>
    </lineage>
</organism>
<dbReference type="OrthoDB" id="9807558at2"/>
<dbReference type="Proteomes" id="UP000027746">
    <property type="component" value="Unassembled WGS sequence"/>
</dbReference>
<keyword evidence="1" id="KW-0805">Transcription regulation</keyword>
<dbReference type="Gene3D" id="1.10.10.10">
    <property type="entry name" value="Winged helix-like DNA-binding domain superfamily/Winged helix DNA-binding domain"/>
    <property type="match status" value="1"/>
</dbReference>
<dbReference type="GeneID" id="68870104"/>
<dbReference type="InterPro" id="IPR029016">
    <property type="entry name" value="GAF-like_dom_sf"/>
</dbReference>
<dbReference type="SMART" id="SM00346">
    <property type="entry name" value="HTH_ICLR"/>
    <property type="match status" value="1"/>
</dbReference>
<dbReference type="Pfam" id="PF09339">
    <property type="entry name" value="HTH_IclR"/>
    <property type="match status" value="1"/>
</dbReference>
<evidence type="ECO:0000313" key="5">
    <source>
        <dbReference type="Proteomes" id="UP000027746"/>
    </source>
</evidence>
<comment type="caution">
    <text evidence="4">The sequence shown here is derived from an EMBL/GenBank/DDBJ whole genome shotgun (WGS) entry which is preliminary data.</text>
</comment>
<sequence length="265" mass="28754">MIDPDLAGEALDDKDRNFITALARGLDILRCFKPGESTLTNQDFAARTGLPKPTVSRLTHTLCVLEYLVADPRSGTYQLGAGVLRLGFSVLSSMEIVDRARDTMRALSNGPNSYITVALAETYQTDAVYVAVEKSMENVSLTMHVGARLPIFHSAIGRAMLVGMDEEDRAVMFERTKAKDPEGHAGRKAAYAQARSEYENLGYCCSYGDWRPDVNGIAAPVFALSGRGVYGLNVGGPSFHVKKKHLERAYGRMLVDAAAKLSTGG</sequence>
<dbReference type="PROSITE" id="PS51077">
    <property type="entry name" value="HTH_ICLR"/>
    <property type="match status" value="1"/>
</dbReference>
<dbReference type="GO" id="GO:0045892">
    <property type="term" value="P:negative regulation of DNA-templated transcription"/>
    <property type="evidence" value="ECO:0007669"/>
    <property type="project" value="TreeGrafter"/>
</dbReference>
<keyword evidence="5" id="KW-1185">Reference proteome</keyword>
<dbReference type="GO" id="GO:0003700">
    <property type="term" value="F:DNA-binding transcription factor activity"/>
    <property type="evidence" value="ECO:0007669"/>
    <property type="project" value="TreeGrafter"/>
</dbReference>
<dbReference type="InterPro" id="IPR050707">
    <property type="entry name" value="HTH_MetabolicPath_Reg"/>
</dbReference>
<dbReference type="EMBL" id="JAMD01000001">
    <property type="protein sequence ID" value="KEJ97571.1"/>
    <property type="molecule type" value="Genomic_DNA"/>
</dbReference>
<evidence type="ECO:0000256" key="3">
    <source>
        <dbReference type="ARBA" id="ARBA00023163"/>
    </source>
</evidence>
<evidence type="ECO:0000256" key="1">
    <source>
        <dbReference type="ARBA" id="ARBA00023015"/>
    </source>
</evidence>
<dbReference type="Gene3D" id="3.30.450.40">
    <property type="match status" value="1"/>
</dbReference>
<gene>
    <name evidence="4" type="ORF">SUH3_00890</name>
</gene>
<dbReference type="RefSeq" id="WP_037920498.1">
    <property type="nucleotide sequence ID" value="NZ_CP054599.1"/>
</dbReference>
<dbReference type="SUPFAM" id="SSF46785">
    <property type="entry name" value="Winged helix' DNA-binding domain"/>
    <property type="match status" value="1"/>
</dbReference>
<dbReference type="GO" id="GO:0003677">
    <property type="term" value="F:DNA binding"/>
    <property type="evidence" value="ECO:0007669"/>
    <property type="project" value="UniProtKB-KW"/>
</dbReference>
<proteinExistence type="predicted"/>
<dbReference type="SUPFAM" id="SSF55781">
    <property type="entry name" value="GAF domain-like"/>
    <property type="match status" value="1"/>
</dbReference>
<dbReference type="PROSITE" id="PS51078">
    <property type="entry name" value="ICLR_ED"/>
    <property type="match status" value="1"/>
</dbReference>
<dbReference type="InterPro" id="IPR014757">
    <property type="entry name" value="Tscrpt_reg_IclR_C"/>
</dbReference>
<dbReference type="AlphaFoldDB" id="A0A073J7A8"/>
<dbReference type="PANTHER" id="PTHR30136">
    <property type="entry name" value="HELIX-TURN-HELIX TRANSCRIPTIONAL REGULATOR, ICLR FAMILY"/>
    <property type="match status" value="1"/>
</dbReference>
<keyword evidence="3" id="KW-0804">Transcription</keyword>
<name>A0A073J7A8_9RHOB</name>
<reference evidence="4 5" key="1">
    <citation type="submission" date="2014-01" db="EMBL/GenBank/DDBJ databases">
        <title>Sulfitobacter sp. H3 (MCCC 1A00686) Genome Sequencing.</title>
        <authorList>
            <person name="Lai Q."/>
            <person name="Hong Z."/>
        </authorList>
    </citation>
    <scope>NUCLEOTIDE SEQUENCE [LARGE SCALE GENOMIC DNA]</scope>
    <source>
        <strain evidence="4 5">H3</strain>
    </source>
</reference>
<dbReference type="InterPro" id="IPR005471">
    <property type="entry name" value="Tscrpt_reg_IclR_N"/>
</dbReference>
<keyword evidence="2" id="KW-0238">DNA-binding</keyword>
<evidence type="ECO:0000313" key="4">
    <source>
        <dbReference type="EMBL" id="KEJ97571.1"/>
    </source>
</evidence>